<evidence type="ECO:0000313" key="1">
    <source>
        <dbReference type="EMBL" id="KAJ2812652.1"/>
    </source>
</evidence>
<dbReference type="EMBL" id="JANBUP010000179">
    <property type="protein sequence ID" value="KAJ2812652.1"/>
    <property type="molecule type" value="Genomic_DNA"/>
</dbReference>
<keyword evidence="2" id="KW-1185">Reference proteome</keyword>
<name>A0ACC1LPY4_9FUNG</name>
<dbReference type="Proteomes" id="UP001140096">
    <property type="component" value="Unassembled WGS sequence"/>
</dbReference>
<evidence type="ECO:0000313" key="2">
    <source>
        <dbReference type="Proteomes" id="UP001140096"/>
    </source>
</evidence>
<reference evidence="1" key="1">
    <citation type="submission" date="2022-07" db="EMBL/GenBank/DDBJ databases">
        <title>Phylogenomic reconstructions and comparative analyses of Kickxellomycotina fungi.</title>
        <authorList>
            <person name="Reynolds N.K."/>
            <person name="Stajich J.E."/>
            <person name="Barry K."/>
            <person name="Grigoriev I.V."/>
            <person name="Crous P."/>
            <person name="Smith M.E."/>
        </authorList>
    </citation>
    <scope>NUCLEOTIDE SEQUENCE</scope>
    <source>
        <strain evidence="1">CBS 102833</strain>
    </source>
</reference>
<comment type="caution">
    <text evidence="1">The sequence shown here is derived from an EMBL/GenBank/DDBJ whole genome shotgun (WGS) entry which is preliminary data.</text>
</comment>
<accession>A0ACC1LPY4</accession>
<organism evidence="1 2">
    <name type="scientific">Coemansia furcata</name>
    <dbReference type="NCBI Taxonomy" id="417177"/>
    <lineage>
        <taxon>Eukaryota</taxon>
        <taxon>Fungi</taxon>
        <taxon>Fungi incertae sedis</taxon>
        <taxon>Zoopagomycota</taxon>
        <taxon>Kickxellomycotina</taxon>
        <taxon>Kickxellomycetes</taxon>
        <taxon>Kickxellales</taxon>
        <taxon>Kickxellaceae</taxon>
        <taxon>Coemansia</taxon>
    </lineage>
</organism>
<proteinExistence type="predicted"/>
<protein>
    <submittedName>
        <fullName evidence="1">Uncharacterized protein</fullName>
    </submittedName>
</protein>
<gene>
    <name evidence="1" type="ORF">H4S07_001252</name>
</gene>
<sequence>MTDTNSYQSAEHCEHPQEIDDCRSKFANAFEGLKLRLTFPELVDELGLRTEYKDYEDAIGDMFDSITSDIPSISPVSLGELSGNGALEPKKTHVEKFKGVARLMCNRAAEVDALPKQYARIPYAIVDGRNISKDNKSFPPPDVAFVFKEKAKVSFSDVYIPLKVEEYANEPYAYRQHIARLVDYALALWNLQPTRTFIPVLFLHGCQLDLLVFTRRGYFVTEIGPVLLTDHCDRVAILDGVAISFRRLWFLLTLPAHQFGFLFDSQTIPRRLQIDASTIPATMKQACDLDSTTMIVEKPITRPVLITGRCTYLFNAKYSGEEAVLKLTWTCTDQLPEGAVYRVLEAHGVSNIPKIYMSGVIVKDFDGYRLEFLVMEDCGSPVVEHIQGMVKGTTPMSYVDELVKSIISNVSTTLTEALAANILHRDISSGNIAIKDDTAYVIDWGCAKSLSPPTDLNLRTEIAKHWSFNWDKAIVAEKHNDSSTGTPMYMSVRLLLRAMTRGVYDDLESLLYVILDALSNRPRTGEQDGQPIGFRFYDSSSMAAARLAFTHSVTQLLQNFGVYLCKTSALRDVLDAMRRFLFLDNGNHLCDRILDGKDFPRTVDAKAAKEFMTDIAACALVRLVGGQEDQYSLSAETAATTARAQRSGHDPKPALLPPPSFSIRPVGQGALGDDAVPGSLLSDRSGSQPTQAVPHFCELPESPASTYSTRSRHTPFNKSAKSGNNTDADDPNDKQLGEWRVITRSCSKALASNTRGLAKNNVKPVSKTKSKPGSPPKGTKKRESDDKAKNIARKPAKHMYEFSSEDV</sequence>